<reference evidence="3" key="1">
    <citation type="submission" date="2025-08" db="UniProtKB">
        <authorList>
            <consortium name="RefSeq"/>
        </authorList>
    </citation>
    <scope>IDENTIFICATION</scope>
    <source>
        <tissue evidence="3">Total insect</tissue>
    </source>
</reference>
<dbReference type="RefSeq" id="XP_034250320.1">
    <property type="nucleotide sequence ID" value="XM_034394429.1"/>
</dbReference>
<dbReference type="Proteomes" id="UP000515158">
    <property type="component" value="Unplaced"/>
</dbReference>
<dbReference type="AlphaFoldDB" id="A0A6P8ZYW1"/>
<accession>A0A6P8ZYW1</accession>
<gene>
    <name evidence="3" type="primary">LOC117650826</name>
</gene>
<evidence type="ECO:0000313" key="3">
    <source>
        <dbReference type="RefSeq" id="XP_034250320.1"/>
    </source>
</evidence>
<evidence type="ECO:0000256" key="1">
    <source>
        <dbReference type="SAM" id="MobiDB-lite"/>
    </source>
</evidence>
<proteinExistence type="predicted"/>
<feature type="compositionally biased region" description="Low complexity" evidence="1">
    <location>
        <begin position="15"/>
        <end position="25"/>
    </location>
</feature>
<feature type="compositionally biased region" description="Polar residues" evidence="1">
    <location>
        <begin position="1"/>
        <end position="14"/>
    </location>
</feature>
<feature type="compositionally biased region" description="Basic and acidic residues" evidence="1">
    <location>
        <begin position="149"/>
        <end position="159"/>
    </location>
</feature>
<dbReference type="InParanoid" id="A0A6P8ZYW1"/>
<organism evidence="3">
    <name type="scientific">Thrips palmi</name>
    <name type="common">Melon thrips</name>
    <dbReference type="NCBI Taxonomy" id="161013"/>
    <lineage>
        <taxon>Eukaryota</taxon>
        <taxon>Metazoa</taxon>
        <taxon>Ecdysozoa</taxon>
        <taxon>Arthropoda</taxon>
        <taxon>Hexapoda</taxon>
        <taxon>Insecta</taxon>
        <taxon>Pterygota</taxon>
        <taxon>Neoptera</taxon>
        <taxon>Paraneoptera</taxon>
        <taxon>Thysanoptera</taxon>
        <taxon>Terebrantia</taxon>
        <taxon>Thripoidea</taxon>
        <taxon>Thripidae</taxon>
        <taxon>Thrips</taxon>
    </lineage>
</organism>
<feature type="region of interest" description="Disordered" evidence="1">
    <location>
        <begin position="149"/>
        <end position="169"/>
    </location>
</feature>
<evidence type="ECO:0000313" key="2">
    <source>
        <dbReference type="Proteomes" id="UP000515158"/>
    </source>
</evidence>
<protein>
    <submittedName>
        <fullName evidence="3">Uncharacterized protein LOC117650826</fullName>
    </submittedName>
</protein>
<dbReference type="GeneID" id="117650826"/>
<feature type="region of interest" description="Disordered" evidence="1">
    <location>
        <begin position="1"/>
        <end position="36"/>
    </location>
</feature>
<name>A0A6P8ZYW1_THRPL</name>
<dbReference type="KEGG" id="tpal:117650826"/>
<sequence>MSSRATSWNSTDTPSSLQWSSSHLQSNRHYTSAADAEAFRQPPSLAEPHAFQMPPMTRMQTFSAMADLELARMNDTEAETVPGYHPLGPADHQLRVALGRLLRAETTFDFAATVKDVDAATLAPVPAAEEASAVGQVAMEVVGYVGVTGKREPEHDPHEGASTASWDWE</sequence>
<keyword evidence="2" id="KW-1185">Reference proteome</keyword>